<keyword evidence="3" id="KW-1185">Reference proteome</keyword>
<sequence>MVVDLIGIYGLKGPYRTLTTTDWFLQALSVIPRGSWGNVARRFTMIRWAVLLVQPDEGLSVLAVNRIGDYLPQSTEKSRVLVIRLEPGTSASKVFVLEHPMNDDICIVVVRIDRIPTIFLCPSAASPGGGSGSPTVIGKRKSEKQLAGPPPCTAATTMSRARHYRALAA</sequence>
<accession>A0A2Z7B5J0</accession>
<proteinExistence type="predicted"/>
<dbReference type="AlphaFoldDB" id="A0A2Z7B5J0"/>
<evidence type="ECO:0000313" key="2">
    <source>
        <dbReference type="EMBL" id="KZV26837.1"/>
    </source>
</evidence>
<dbReference type="Proteomes" id="UP000250235">
    <property type="component" value="Unassembled WGS sequence"/>
</dbReference>
<name>A0A2Z7B5J0_9LAMI</name>
<organism evidence="2 3">
    <name type="scientific">Dorcoceras hygrometricum</name>
    <dbReference type="NCBI Taxonomy" id="472368"/>
    <lineage>
        <taxon>Eukaryota</taxon>
        <taxon>Viridiplantae</taxon>
        <taxon>Streptophyta</taxon>
        <taxon>Embryophyta</taxon>
        <taxon>Tracheophyta</taxon>
        <taxon>Spermatophyta</taxon>
        <taxon>Magnoliopsida</taxon>
        <taxon>eudicotyledons</taxon>
        <taxon>Gunneridae</taxon>
        <taxon>Pentapetalae</taxon>
        <taxon>asterids</taxon>
        <taxon>lamiids</taxon>
        <taxon>Lamiales</taxon>
        <taxon>Gesneriaceae</taxon>
        <taxon>Didymocarpoideae</taxon>
        <taxon>Trichosporeae</taxon>
        <taxon>Loxocarpinae</taxon>
        <taxon>Dorcoceras</taxon>
    </lineage>
</organism>
<evidence type="ECO:0000313" key="3">
    <source>
        <dbReference type="Proteomes" id="UP000250235"/>
    </source>
</evidence>
<reference evidence="2 3" key="1">
    <citation type="journal article" date="2015" name="Proc. Natl. Acad. Sci. U.S.A.">
        <title>The resurrection genome of Boea hygrometrica: A blueprint for survival of dehydration.</title>
        <authorList>
            <person name="Xiao L."/>
            <person name="Yang G."/>
            <person name="Zhang L."/>
            <person name="Yang X."/>
            <person name="Zhao S."/>
            <person name="Ji Z."/>
            <person name="Zhou Q."/>
            <person name="Hu M."/>
            <person name="Wang Y."/>
            <person name="Chen M."/>
            <person name="Xu Y."/>
            <person name="Jin H."/>
            <person name="Xiao X."/>
            <person name="Hu G."/>
            <person name="Bao F."/>
            <person name="Hu Y."/>
            <person name="Wan P."/>
            <person name="Li L."/>
            <person name="Deng X."/>
            <person name="Kuang T."/>
            <person name="Xiang C."/>
            <person name="Zhu J.K."/>
            <person name="Oliver M.J."/>
            <person name="He Y."/>
        </authorList>
    </citation>
    <scope>NUCLEOTIDE SEQUENCE [LARGE SCALE GENOMIC DNA]</scope>
    <source>
        <strain evidence="3">cv. XS01</strain>
    </source>
</reference>
<feature type="region of interest" description="Disordered" evidence="1">
    <location>
        <begin position="125"/>
        <end position="153"/>
    </location>
</feature>
<gene>
    <name evidence="2" type="ORF">F511_44072</name>
</gene>
<protein>
    <submittedName>
        <fullName evidence="2">Uncharacterized protein</fullName>
    </submittedName>
</protein>
<evidence type="ECO:0000256" key="1">
    <source>
        <dbReference type="SAM" id="MobiDB-lite"/>
    </source>
</evidence>
<dbReference type="EMBL" id="KV010999">
    <property type="protein sequence ID" value="KZV26837.1"/>
    <property type="molecule type" value="Genomic_DNA"/>
</dbReference>